<dbReference type="Gene3D" id="3.40.640.10">
    <property type="entry name" value="Type I PLP-dependent aspartate aminotransferase-like (Major domain)"/>
    <property type="match status" value="1"/>
</dbReference>
<dbReference type="PIRSF" id="PIRSF000521">
    <property type="entry name" value="Transaminase_4ab_Lys_Orn"/>
    <property type="match status" value="1"/>
</dbReference>
<dbReference type="SUPFAM" id="SSF53383">
    <property type="entry name" value="PLP-dependent transferases"/>
    <property type="match status" value="1"/>
</dbReference>
<reference evidence="7" key="1">
    <citation type="journal article" date="2019" name="Int. J. Syst. Evol. Microbiol.">
        <title>The Global Catalogue of Microorganisms (GCM) 10K type strain sequencing project: providing services to taxonomists for standard genome sequencing and annotation.</title>
        <authorList>
            <consortium name="The Broad Institute Genomics Platform"/>
            <consortium name="The Broad Institute Genome Sequencing Center for Infectious Disease"/>
            <person name="Wu L."/>
            <person name="Ma J."/>
        </authorList>
    </citation>
    <scope>NUCLEOTIDE SEQUENCE [LARGE SCALE GENOMIC DNA]</scope>
    <source>
        <strain evidence="7">KCTC 52231</strain>
    </source>
</reference>
<evidence type="ECO:0000256" key="4">
    <source>
        <dbReference type="ARBA" id="ARBA00022898"/>
    </source>
</evidence>
<dbReference type="RefSeq" id="WP_182307759.1">
    <property type="nucleotide sequence ID" value="NZ_CP059897.1"/>
</dbReference>
<dbReference type="InterPro" id="IPR050103">
    <property type="entry name" value="Class-III_PLP-dep_AT"/>
</dbReference>
<comment type="caution">
    <text evidence="6">The sequence shown here is derived from an EMBL/GenBank/DDBJ whole genome shotgun (WGS) entry which is preliminary data.</text>
</comment>
<evidence type="ECO:0000256" key="3">
    <source>
        <dbReference type="ARBA" id="ARBA00022679"/>
    </source>
</evidence>
<accession>A0ABV7IDC4</accession>
<dbReference type="InterPro" id="IPR015422">
    <property type="entry name" value="PyrdxlP-dep_Trfase_small"/>
</dbReference>
<dbReference type="EMBL" id="JBHRTG010000019">
    <property type="protein sequence ID" value="MFC3166337.1"/>
    <property type="molecule type" value="Genomic_DNA"/>
</dbReference>
<dbReference type="CDD" id="cd00610">
    <property type="entry name" value="OAT_like"/>
    <property type="match status" value="1"/>
</dbReference>
<evidence type="ECO:0000256" key="1">
    <source>
        <dbReference type="ARBA" id="ARBA00001933"/>
    </source>
</evidence>
<dbReference type="Proteomes" id="UP001595647">
    <property type="component" value="Unassembled WGS sequence"/>
</dbReference>
<gene>
    <name evidence="6" type="ORF">ACFOHV_23945</name>
</gene>
<evidence type="ECO:0000313" key="6">
    <source>
        <dbReference type="EMBL" id="MFC3166337.1"/>
    </source>
</evidence>
<dbReference type="Gene3D" id="3.90.1150.10">
    <property type="entry name" value="Aspartate Aminotransferase, domain 1"/>
    <property type="match status" value="1"/>
</dbReference>
<dbReference type="Pfam" id="PF00202">
    <property type="entry name" value="Aminotran_3"/>
    <property type="match status" value="1"/>
</dbReference>
<organism evidence="6 7">
    <name type="scientific">Ciceribacter thiooxidans</name>
    <dbReference type="NCBI Taxonomy" id="1969821"/>
    <lineage>
        <taxon>Bacteria</taxon>
        <taxon>Pseudomonadati</taxon>
        <taxon>Pseudomonadota</taxon>
        <taxon>Alphaproteobacteria</taxon>
        <taxon>Hyphomicrobiales</taxon>
        <taxon>Rhizobiaceae</taxon>
        <taxon>Ciceribacter</taxon>
    </lineage>
</organism>
<dbReference type="InterPro" id="IPR049704">
    <property type="entry name" value="Aminotrans_3_PPA_site"/>
</dbReference>
<protein>
    <submittedName>
        <fullName evidence="6">Aspartate aminotransferase family protein</fullName>
    </submittedName>
</protein>
<keyword evidence="3" id="KW-0808">Transferase</keyword>
<keyword evidence="2 6" id="KW-0032">Aminotransferase</keyword>
<comment type="cofactor">
    <cofactor evidence="1">
        <name>pyridoxal 5'-phosphate</name>
        <dbReference type="ChEBI" id="CHEBI:597326"/>
    </cofactor>
</comment>
<sequence>MTRCRPPATESSSATANVALYQREAHSVSKLAHLRFFPLAVTGGKGATLRADDGRILIDFSASWGAASLGHSHPAIRSAVDAALADQAGASYLSSANLPAIELAEMLLALAPARAAGRVWLGHSGSDANETASRVIRAATGRPGILAFEGAYHGGTSGSMAFSGHPSQQEVRSPHLTLVPYPTASADSTLEVIDDAIKRKPGYFGAFFIEPIQSDGGVLVPPPGFFEAVQRRCRDNGILLVSDEVKVGLGRTGVLHAFQNFDIEPDVLVLGKGLGGGLPISAVIGPEWLMNHCAAFSFQTLHGNPVCAAAAGAVVRTIETEKLLHNASKVGGYLHRLLVDLAARQSAIADVRGIGLAIGIELTHRASDGLSARELTARVVYRAYQLGLVVYYVGISSNVVELTPPLTLSYEDAARGVSILERAISDVVGGVADEGEHGNFTGW</sequence>
<keyword evidence="4 5" id="KW-0663">Pyridoxal phosphate</keyword>
<name>A0ABV7IDC4_9HYPH</name>
<keyword evidence="7" id="KW-1185">Reference proteome</keyword>
<dbReference type="InterPro" id="IPR005814">
    <property type="entry name" value="Aminotrans_3"/>
</dbReference>
<dbReference type="PROSITE" id="PS00600">
    <property type="entry name" value="AA_TRANSFER_CLASS_3"/>
    <property type="match status" value="1"/>
</dbReference>
<dbReference type="PANTHER" id="PTHR11986:SF79">
    <property type="entry name" value="ACETYLORNITHINE AMINOTRANSFERASE, MITOCHONDRIAL"/>
    <property type="match status" value="1"/>
</dbReference>
<proteinExistence type="inferred from homology"/>
<dbReference type="InterPro" id="IPR015424">
    <property type="entry name" value="PyrdxlP-dep_Trfase"/>
</dbReference>
<dbReference type="GO" id="GO:0008483">
    <property type="term" value="F:transaminase activity"/>
    <property type="evidence" value="ECO:0007669"/>
    <property type="project" value="UniProtKB-KW"/>
</dbReference>
<evidence type="ECO:0000256" key="2">
    <source>
        <dbReference type="ARBA" id="ARBA00022576"/>
    </source>
</evidence>
<dbReference type="PANTHER" id="PTHR11986">
    <property type="entry name" value="AMINOTRANSFERASE CLASS III"/>
    <property type="match status" value="1"/>
</dbReference>
<evidence type="ECO:0000256" key="5">
    <source>
        <dbReference type="RuleBase" id="RU003560"/>
    </source>
</evidence>
<comment type="similarity">
    <text evidence="5">Belongs to the class-III pyridoxal-phosphate-dependent aminotransferase family.</text>
</comment>
<evidence type="ECO:0000313" key="7">
    <source>
        <dbReference type="Proteomes" id="UP001595647"/>
    </source>
</evidence>
<dbReference type="InterPro" id="IPR015421">
    <property type="entry name" value="PyrdxlP-dep_Trfase_major"/>
</dbReference>